<dbReference type="PATRIC" id="fig|1379910.4.peg.3922"/>
<dbReference type="OrthoDB" id="964393at2"/>
<evidence type="ECO:0000313" key="3">
    <source>
        <dbReference type="Proteomes" id="UP000036458"/>
    </source>
</evidence>
<organism evidence="2 3">
    <name type="scientific">Rufibacter radiotolerans</name>
    <dbReference type="NCBI Taxonomy" id="1379910"/>
    <lineage>
        <taxon>Bacteria</taxon>
        <taxon>Pseudomonadati</taxon>
        <taxon>Bacteroidota</taxon>
        <taxon>Cytophagia</taxon>
        <taxon>Cytophagales</taxon>
        <taxon>Hymenobacteraceae</taxon>
        <taxon>Rufibacter</taxon>
    </lineage>
</organism>
<protein>
    <submittedName>
        <fullName evidence="2">Uncharacterized protein</fullName>
    </submittedName>
</protein>
<feature type="region of interest" description="Disordered" evidence="1">
    <location>
        <begin position="1"/>
        <end position="80"/>
    </location>
</feature>
<dbReference type="AlphaFoldDB" id="A0A0H4VTH9"/>
<sequence>MPYKSNNTNQDSKSQKGGPANRGDDKAGAKTTGGPEAIDRAEELVAKHLDDQERPVPEARTHPNRNTNKPNIDKPGYGGS</sequence>
<evidence type="ECO:0000256" key="1">
    <source>
        <dbReference type="SAM" id="MobiDB-lite"/>
    </source>
</evidence>
<dbReference type="RefSeq" id="WP_048922166.1">
    <property type="nucleotide sequence ID" value="NZ_CP010777.1"/>
</dbReference>
<dbReference type="STRING" id="1379910.TH63_17995"/>
<dbReference type="KEGG" id="ruf:TH63_17995"/>
<evidence type="ECO:0000313" key="2">
    <source>
        <dbReference type="EMBL" id="AKQ47104.1"/>
    </source>
</evidence>
<dbReference type="Proteomes" id="UP000036458">
    <property type="component" value="Chromosome"/>
</dbReference>
<feature type="compositionally biased region" description="Polar residues" evidence="1">
    <location>
        <begin position="1"/>
        <end position="12"/>
    </location>
</feature>
<keyword evidence="3" id="KW-1185">Reference proteome</keyword>
<dbReference type="EMBL" id="CP010777">
    <property type="protein sequence ID" value="AKQ47104.1"/>
    <property type="molecule type" value="Genomic_DNA"/>
</dbReference>
<accession>A0A0H4VTH9</accession>
<name>A0A0H4VTH9_9BACT</name>
<proteinExistence type="predicted"/>
<gene>
    <name evidence="2" type="ORF">TH63_17995</name>
</gene>
<feature type="compositionally biased region" description="Basic and acidic residues" evidence="1">
    <location>
        <begin position="37"/>
        <end position="61"/>
    </location>
</feature>
<reference evidence="2 3" key="1">
    <citation type="submission" date="2015-01" db="EMBL/GenBank/DDBJ databases">
        <title>Rufibacter sp./DG31D/ whole genome sequencing.</title>
        <authorList>
            <person name="Kim M.K."/>
            <person name="Srinivasan S."/>
            <person name="Lee J.-J."/>
        </authorList>
    </citation>
    <scope>NUCLEOTIDE SEQUENCE [LARGE SCALE GENOMIC DNA]</scope>
    <source>
        <strain evidence="2 3">DG31D</strain>
    </source>
</reference>